<dbReference type="InterPro" id="IPR050953">
    <property type="entry name" value="N4_N6_ade-DNA_methylase"/>
</dbReference>
<evidence type="ECO:0000256" key="3">
    <source>
        <dbReference type="ARBA" id="ARBA00022679"/>
    </source>
</evidence>
<feature type="domain" description="Type II methyltransferase M.TaqI-like" evidence="7">
    <location>
        <begin position="447"/>
        <end position="693"/>
    </location>
</feature>
<evidence type="ECO:0000313" key="8">
    <source>
        <dbReference type="EMBL" id="WWQ61054.1"/>
    </source>
</evidence>
<evidence type="ECO:0000256" key="5">
    <source>
        <dbReference type="ARBA" id="ARBA00047942"/>
    </source>
</evidence>
<dbReference type="GeneID" id="89335688"/>
<dbReference type="EC" id="2.1.1.72" evidence="1"/>
<dbReference type="InterPro" id="IPR011639">
    <property type="entry name" value="MethylTrfase_TaqI-like_dom"/>
</dbReference>
<dbReference type="GO" id="GO:0003676">
    <property type="term" value="F:nucleic acid binding"/>
    <property type="evidence" value="ECO:0007669"/>
    <property type="project" value="InterPro"/>
</dbReference>
<keyword evidence="2 8" id="KW-0489">Methyltransferase</keyword>
<dbReference type="PANTHER" id="PTHR33841">
    <property type="entry name" value="DNA METHYLTRANSFERASE YEEA-RELATED"/>
    <property type="match status" value="1"/>
</dbReference>
<name>A0AAX4L235_9CREN</name>
<evidence type="ECO:0000313" key="9">
    <source>
        <dbReference type="Proteomes" id="UP001432202"/>
    </source>
</evidence>
<dbReference type="REBASE" id="809407">
    <property type="entry name" value="SteRT2ORF2930P"/>
</dbReference>
<feature type="region of interest" description="Disordered" evidence="6">
    <location>
        <begin position="1218"/>
        <end position="1237"/>
    </location>
</feature>
<dbReference type="RefSeq" id="WP_338602788.1">
    <property type="nucleotide sequence ID" value="NZ_CP146016.1"/>
</dbReference>
<sequence>MTTIPQFDVDEILNCIKASIKYANSEEDLRIRVSNCIENKILTPLGISQYAGKYEYTLVSGARVDALYGHVIIEYKAPGKLIANRDIEKAKEQLISYIRAESSSKEEWDRYLGIIISDRVAFVRYNKQQDKWILRGPYDVTREVIIKLIEALRGLRRKALNVKNLLDDFGPNSSVTRNTIKALYNRLVNSNNPRTEMLFQDWMRLFKQATGYNPEKLKELTILATEYGLQNVKYDELLYAIQTYYAFVMKLLAAEVVYLYSGGRFYKSYISELDDAYTSNGVKGLKEKLEELESGGIFRQFGYENFLEGDYFSWYLNELNKDLADALAEAIKRLEDYEPATPQLEPESARDLLKRLYQDLIPGDIRHNLGEYYTPDWLADFILDEIGLSVNRLEELGKENPLKPLELKVLDPSCGSGTFLIRYIARLRQYANEHFIDDEILVDSLLKNVVGYDLNPLAVLTARTNYLLMIADLRKKGNVEIPIYLTDSLMVEKRSTIHGSMYVLKTVVGEFQIPKDVIEKEELLPKLLTEISIALKNRYKPEEFKNRIEYHFESLSKYEINMLVDLYKQLLKLEEEGKNGVWIPIIRNAFAPIIKGKFDYVVGNPPWVNWENLPEDYREVSKALWKQYGILGKGAGFKRDLAMLFLARCFDLYLKPGGKQGFLMPLTVFKTQAGAGFRTFIAKKSKVDVIHDLVTLYPFEDAVNRVSAIVVEKVCELSKTSNCPKLYEVISENLKGIKHVIWINRSGKPIPTDKSLEEVIKETERFEAIMISVDEKDLSSPWMQVTNSILPHIRKVTSGLPGYEAHAGVYTVLNQVYFVQIKQKLPDGKLLITNPPEPGQRKKVKQVEAIIEPDLVYPLVRGKDIKKWYVDYRDRYIILPHYNNGKPIPHSTMKVNYPLTWKYFYTFYEDLIKREGGFLKEELKPYREKGLERAEQITIPFYCVRNNVSASFAPYKVVWKYIAGAISGKASSFECAVVEPIDGKIIVPHEKLMLIPAESPDEAYYIAGVLNSSINRLIVASYVIETQISTHVVEHIKVPKYDPSNSLHNKIATLSKKAHGLAKCIYASDKPEYCKNIKNPEEELKNVEKELDEFVAELYGIPKDALSEFKKFLAILSGEEIAEEENEEENIEIKPTIEFTKIDVLSNHEDFIEFLVSTQELCDKAELLINTPWGSQKLEVKNGKNKIKVNLSEGIHKINYTFKCGDYSVNGTVEITAKRSSTSGPKRPRTLNLGDCT</sequence>
<keyword evidence="4" id="KW-0949">S-adenosyl-L-methionine</keyword>
<dbReference type="Gene3D" id="3.40.50.150">
    <property type="entry name" value="Vaccinia Virus protein VP39"/>
    <property type="match status" value="1"/>
</dbReference>
<dbReference type="GO" id="GO:0009007">
    <property type="term" value="F:site-specific DNA-methyltransferase (adenine-specific) activity"/>
    <property type="evidence" value="ECO:0007669"/>
    <property type="project" value="UniProtKB-EC"/>
</dbReference>
<dbReference type="GO" id="GO:0006304">
    <property type="term" value="P:DNA modification"/>
    <property type="evidence" value="ECO:0007669"/>
    <property type="project" value="InterPro"/>
</dbReference>
<dbReference type="AlphaFoldDB" id="A0AAX4L235"/>
<reference evidence="8 9" key="1">
    <citation type="submission" date="2024-02" db="EMBL/GenBank/DDBJ databases">
        <title>STSV induces naive adaptation in Sulfolobus.</title>
        <authorList>
            <person name="Xiang X."/>
            <person name="Song M."/>
        </authorList>
    </citation>
    <scope>NUCLEOTIDE SEQUENCE [LARGE SCALE GENOMIC DNA]</scope>
    <source>
        <strain evidence="8 9">RT2</strain>
    </source>
</reference>
<accession>A0AAX4L235</accession>
<evidence type="ECO:0000256" key="6">
    <source>
        <dbReference type="SAM" id="MobiDB-lite"/>
    </source>
</evidence>
<gene>
    <name evidence="8" type="ORF">V6M85_02930</name>
</gene>
<keyword evidence="3" id="KW-0808">Transferase</keyword>
<dbReference type="Proteomes" id="UP001432202">
    <property type="component" value="Chromosome"/>
</dbReference>
<dbReference type="InterPro" id="IPR029063">
    <property type="entry name" value="SAM-dependent_MTases_sf"/>
</dbReference>
<dbReference type="PROSITE" id="PS00092">
    <property type="entry name" value="N6_MTASE"/>
    <property type="match status" value="1"/>
</dbReference>
<dbReference type="PANTHER" id="PTHR33841:SF4">
    <property type="entry name" value="RESTRICTION MODIFICATION SYSTEM DNA SPECIFICITY DOMAIN"/>
    <property type="match status" value="1"/>
</dbReference>
<dbReference type="InterPro" id="IPR002052">
    <property type="entry name" value="DNA_methylase_N6_adenine_CS"/>
</dbReference>
<keyword evidence="9" id="KW-1185">Reference proteome</keyword>
<dbReference type="SUPFAM" id="SSF53335">
    <property type="entry name" value="S-adenosyl-L-methionine-dependent methyltransferases"/>
    <property type="match status" value="1"/>
</dbReference>
<protein>
    <recommendedName>
        <fullName evidence="1">site-specific DNA-methyltransferase (adenine-specific)</fullName>
        <ecNumber evidence="1">2.1.1.72</ecNumber>
    </recommendedName>
</protein>
<dbReference type="EMBL" id="CP146016">
    <property type="protein sequence ID" value="WWQ61054.1"/>
    <property type="molecule type" value="Genomic_DNA"/>
</dbReference>
<comment type="catalytic activity">
    <reaction evidence="5">
        <text>a 2'-deoxyadenosine in DNA + S-adenosyl-L-methionine = an N(6)-methyl-2'-deoxyadenosine in DNA + S-adenosyl-L-homocysteine + H(+)</text>
        <dbReference type="Rhea" id="RHEA:15197"/>
        <dbReference type="Rhea" id="RHEA-COMP:12418"/>
        <dbReference type="Rhea" id="RHEA-COMP:12419"/>
        <dbReference type="ChEBI" id="CHEBI:15378"/>
        <dbReference type="ChEBI" id="CHEBI:57856"/>
        <dbReference type="ChEBI" id="CHEBI:59789"/>
        <dbReference type="ChEBI" id="CHEBI:90615"/>
        <dbReference type="ChEBI" id="CHEBI:90616"/>
        <dbReference type="EC" id="2.1.1.72"/>
    </reaction>
</comment>
<evidence type="ECO:0000256" key="1">
    <source>
        <dbReference type="ARBA" id="ARBA00011900"/>
    </source>
</evidence>
<proteinExistence type="predicted"/>
<dbReference type="GO" id="GO:0032259">
    <property type="term" value="P:methylation"/>
    <property type="evidence" value="ECO:0007669"/>
    <property type="project" value="UniProtKB-KW"/>
</dbReference>
<evidence type="ECO:0000259" key="7">
    <source>
        <dbReference type="Pfam" id="PF07669"/>
    </source>
</evidence>
<organism evidence="8 9">
    <name type="scientific">Sulfolobus tengchongensis</name>
    <dbReference type="NCBI Taxonomy" id="207809"/>
    <lineage>
        <taxon>Archaea</taxon>
        <taxon>Thermoproteota</taxon>
        <taxon>Thermoprotei</taxon>
        <taxon>Sulfolobales</taxon>
        <taxon>Sulfolobaceae</taxon>
        <taxon>Sulfolobus</taxon>
    </lineage>
</organism>
<dbReference type="PRINTS" id="PR00507">
    <property type="entry name" value="N12N6MTFRASE"/>
</dbReference>
<dbReference type="Pfam" id="PF07669">
    <property type="entry name" value="Eco57I"/>
    <property type="match status" value="1"/>
</dbReference>
<evidence type="ECO:0000256" key="4">
    <source>
        <dbReference type="ARBA" id="ARBA00022691"/>
    </source>
</evidence>
<evidence type="ECO:0000256" key="2">
    <source>
        <dbReference type="ARBA" id="ARBA00022603"/>
    </source>
</evidence>